<dbReference type="Pfam" id="PF25019">
    <property type="entry name" value="LRR_R13L1-DRL21"/>
    <property type="match status" value="1"/>
</dbReference>
<evidence type="ECO:0000259" key="3">
    <source>
        <dbReference type="Pfam" id="PF00931"/>
    </source>
</evidence>
<dbReference type="Pfam" id="PF13855">
    <property type="entry name" value="LRR_8"/>
    <property type="match status" value="1"/>
</dbReference>
<keyword evidence="2" id="KW-0611">Plant defense</keyword>
<evidence type="ECO:0000256" key="1">
    <source>
        <dbReference type="ARBA" id="ARBA00022737"/>
    </source>
</evidence>
<dbReference type="PRINTS" id="PR00364">
    <property type="entry name" value="DISEASERSIST"/>
</dbReference>
<dbReference type="InterPro" id="IPR001611">
    <property type="entry name" value="Leu-rich_rpt"/>
</dbReference>
<evidence type="ECO:0000259" key="5">
    <source>
        <dbReference type="Pfam" id="PF25019"/>
    </source>
</evidence>
<dbReference type="InterPro" id="IPR002182">
    <property type="entry name" value="NB-ARC"/>
</dbReference>
<dbReference type="OrthoDB" id="37484at2759"/>
<dbReference type="AlphaFoldDB" id="A0A2P5DLU6"/>
<name>A0A2P5DLU6_PARAD</name>
<gene>
    <name evidence="6" type="ORF">PanWU01x14_050990</name>
</gene>
<dbReference type="Proteomes" id="UP000237105">
    <property type="component" value="Unassembled WGS sequence"/>
</dbReference>
<dbReference type="Pfam" id="PF00931">
    <property type="entry name" value="NB-ARC"/>
    <property type="match status" value="1"/>
</dbReference>
<dbReference type="InterPro" id="IPR027417">
    <property type="entry name" value="P-loop_NTPase"/>
</dbReference>
<dbReference type="InterPro" id="IPR056789">
    <property type="entry name" value="LRR_R13L1-DRL21"/>
</dbReference>
<dbReference type="PANTHER" id="PTHR23155">
    <property type="entry name" value="DISEASE RESISTANCE PROTEIN RP"/>
    <property type="match status" value="1"/>
</dbReference>
<feature type="domain" description="NB-ARC" evidence="3">
    <location>
        <begin position="8"/>
        <end position="93"/>
    </location>
</feature>
<dbReference type="GO" id="GO:0098542">
    <property type="term" value="P:defense response to other organism"/>
    <property type="evidence" value="ECO:0007669"/>
    <property type="project" value="TreeGrafter"/>
</dbReference>
<protein>
    <submittedName>
        <fullName evidence="6">NB-ARC domain, LRR domain containing protein</fullName>
    </submittedName>
</protein>
<dbReference type="InterPro" id="IPR058922">
    <property type="entry name" value="WHD_DRP"/>
</dbReference>
<organism evidence="6 7">
    <name type="scientific">Parasponia andersonii</name>
    <name type="common">Sponia andersonii</name>
    <dbReference type="NCBI Taxonomy" id="3476"/>
    <lineage>
        <taxon>Eukaryota</taxon>
        <taxon>Viridiplantae</taxon>
        <taxon>Streptophyta</taxon>
        <taxon>Embryophyta</taxon>
        <taxon>Tracheophyta</taxon>
        <taxon>Spermatophyta</taxon>
        <taxon>Magnoliopsida</taxon>
        <taxon>eudicotyledons</taxon>
        <taxon>Gunneridae</taxon>
        <taxon>Pentapetalae</taxon>
        <taxon>rosids</taxon>
        <taxon>fabids</taxon>
        <taxon>Rosales</taxon>
        <taxon>Cannabaceae</taxon>
        <taxon>Parasponia</taxon>
    </lineage>
</organism>
<evidence type="ECO:0000259" key="4">
    <source>
        <dbReference type="Pfam" id="PF23559"/>
    </source>
</evidence>
<feature type="domain" description="Disease resistance protein winged helix" evidence="4">
    <location>
        <begin position="182"/>
        <end position="249"/>
    </location>
</feature>
<proteinExistence type="predicted"/>
<dbReference type="SUPFAM" id="SSF52058">
    <property type="entry name" value="L domain-like"/>
    <property type="match status" value="1"/>
</dbReference>
<dbReference type="FunFam" id="1.10.10.10:FF:000322">
    <property type="entry name" value="Probable disease resistance protein At1g63360"/>
    <property type="match status" value="1"/>
</dbReference>
<dbReference type="InterPro" id="IPR044974">
    <property type="entry name" value="Disease_R_plants"/>
</dbReference>
<dbReference type="InterPro" id="IPR042197">
    <property type="entry name" value="Apaf_helical"/>
</dbReference>
<keyword evidence="1" id="KW-0677">Repeat</keyword>
<dbReference type="SUPFAM" id="SSF52540">
    <property type="entry name" value="P-loop containing nucleoside triphosphate hydrolases"/>
    <property type="match status" value="1"/>
</dbReference>
<feature type="domain" description="R13L1/DRL21-like LRR repeat region" evidence="5">
    <location>
        <begin position="433"/>
        <end position="561"/>
    </location>
</feature>
<evidence type="ECO:0000313" key="7">
    <source>
        <dbReference type="Proteomes" id="UP000237105"/>
    </source>
</evidence>
<dbReference type="Gene3D" id="1.10.8.430">
    <property type="entry name" value="Helical domain of apoptotic protease-activating factors"/>
    <property type="match status" value="1"/>
</dbReference>
<dbReference type="Gene3D" id="3.80.10.10">
    <property type="entry name" value="Ribonuclease Inhibitor"/>
    <property type="match status" value="2"/>
</dbReference>
<dbReference type="Gene3D" id="1.10.10.10">
    <property type="entry name" value="Winged helix-like DNA-binding domain superfamily/Winged helix DNA-binding domain"/>
    <property type="match status" value="1"/>
</dbReference>
<feature type="non-terminal residue" evidence="6">
    <location>
        <position position="1"/>
    </location>
</feature>
<keyword evidence="7" id="KW-1185">Reference proteome</keyword>
<accession>A0A2P5DLU6</accession>
<dbReference type="PANTHER" id="PTHR23155:SF1241">
    <property type="entry name" value="DISEASE RESISTANCE RPP13-LIKE PROTEIN 1-RELATED"/>
    <property type="match status" value="1"/>
</dbReference>
<dbReference type="InterPro" id="IPR032675">
    <property type="entry name" value="LRR_dom_sf"/>
</dbReference>
<dbReference type="GO" id="GO:0043531">
    <property type="term" value="F:ADP binding"/>
    <property type="evidence" value="ECO:0007669"/>
    <property type="project" value="InterPro"/>
</dbReference>
<evidence type="ECO:0000256" key="2">
    <source>
        <dbReference type="ARBA" id="ARBA00022821"/>
    </source>
</evidence>
<dbReference type="Pfam" id="PF23559">
    <property type="entry name" value="WHD_DRP"/>
    <property type="match status" value="1"/>
</dbReference>
<evidence type="ECO:0000313" key="6">
    <source>
        <dbReference type="EMBL" id="PON74267.1"/>
    </source>
</evidence>
<comment type="caution">
    <text evidence="6">The sequence shown here is derived from an EMBL/GenBank/DDBJ whole genome shotgun (WGS) entry which is preliminary data.</text>
</comment>
<sequence>SEKCETEEPYDLQDKAKKALSTKKFLFVIDDVWDEDPNKWDVLKGSFKSGLHGSKIIVTTRSTIVASIMKTEPIHFLKGVSSEDGWHLFAKHASIDVNSDNYSDLQVIGKKIVDKCEGLPLALKSLGGLLCDKRDKEEWNKVLKSDIWELHARSSIGILPALWLSYYNLPSYLKPCFAYCAIFPKDYKYVKEKMILLWMAEGFLQPKNGKRVEEVGEEYFQDLISRSFLQPLSDDESALLMHDLMRDLAIFVSGEFCLEMDDPNFSNFASRIRHLSYTGKADDPKKLEGLSNAIGLRTFLTLQTERSFQVEHLLESLLCLSSCLRVLSITNYSITKLPDSIGNLKYLKYLDLSDTKIEEIPDTVCNLCNLQTLLLKNCDLITRLPTNIGNLINLRHLHAPSSLEEMPREIGKINTLQTLNKFVVGKNSGSAGIKQLKELQDLQGTLEISGLENVVDVNDVLETALKKKKLLITKLHLYWNWNGSHESNDSQKERAVLGTLQPYENLKELTIYRYQGTSFPNWVGYHLYSDLVKVVLFDCKNCWLLPPLGQLSSLKQLQISSFPKVVRVSSEFYYSSADSSVWKKPFRSLESLNISEMYSLEEWSFTEGEVEGGAFPCLKKLYLTGCPRLKVSLPGYLPSLRELRIDKCAQLLPLLPRAQPMDSAFPSLEIFIISHCDGQDSLLTGGLPWSLKQIIILGCKNLTTISRGGLSTSHLSGEVAHFQL</sequence>
<dbReference type="EMBL" id="JXTB01000029">
    <property type="protein sequence ID" value="PON74267.1"/>
    <property type="molecule type" value="Genomic_DNA"/>
</dbReference>
<dbReference type="Gene3D" id="3.40.50.300">
    <property type="entry name" value="P-loop containing nucleotide triphosphate hydrolases"/>
    <property type="match status" value="1"/>
</dbReference>
<reference evidence="7" key="1">
    <citation type="submission" date="2016-06" db="EMBL/GenBank/DDBJ databases">
        <title>Parallel loss of symbiosis genes in relatives of nitrogen-fixing non-legume Parasponia.</title>
        <authorList>
            <person name="Van Velzen R."/>
            <person name="Holmer R."/>
            <person name="Bu F."/>
            <person name="Rutten L."/>
            <person name="Van Zeijl A."/>
            <person name="Liu W."/>
            <person name="Santuari L."/>
            <person name="Cao Q."/>
            <person name="Sharma T."/>
            <person name="Shen D."/>
            <person name="Roswanjaya Y."/>
            <person name="Wardhani T."/>
            <person name="Kalhor M.S."/>
            <person name="Jansen J."/>
            <person name="Van den Hoogen J."/>
            <person name="Gungor B."/>
            <person name="Hartog M."/>
            <person name="Hontelez J."/>
            <person name="Verver J."/>
            <person name="Yang W.-C."/>
            <person name="Schijlen E."/>
            <person name="Repin R."/>
            <person name="Schilthuizen M."/>
            <person name="Schranz E."/>
            <person name="Heidstra R."/>
            <person name="Miyata K."/>
            <person name="Fedorova E."/>
            <person name="Kohlen W."/>
            <person name="Bisseling T."/>
            <person name="Smit S."/>
            <person name="Geurts R."/>
        </authorList>
    </citation>
    <scope>NUCLEOTIDE SEQUENCE [LARGE SCALE GENOMIC DNA]</scope>
    <source>
        <strain evidence="7">cv. WU1-14</strain>
    </source>
</reference>
<dbReference type="InterPro" id="IPR036388">
    <property type="entry name" value="WH-like_DNA-bd_sf"/>
</dbReference>